<feature type="transmembrane region" description="Helical" evidence="6">
    <location>
        <begin position="169"/>
        <end position="187"/>
    </location>
</feature>
<reference evidence="7" key="2">
    <citation type="journal article" date="2021" name="PeerJ">
        <title>Extensive microbial diversity within the chicken gut microbiome revealed by metagenomics and culture.</title>
        <authorList>
            <person name="Gilroy R."/>
            <person name="Ravi A."/>
            <person name="Getino M."/>
            <person name="Pursley I."/>
            <person name="Horton D.L."/>
            <person name="Alikhan N.F."/>
            <person name="Baker D."/>
            <person name="Gharbi K."/>
            <person name="Hall N."/>
            <person name="Watson M."/>
            <person name="Adriaenssens E.M."/>
            <person name="Foster-Nyarko E."/>
            <person name="Jarju S."/>
            <person name="Secka A."/>
            <person name="Antonio M."/>
            <person name="Oren A."/>
            <person name="Chaudhuri R.R."/>
            <person name="La Ragione R."/>
            <person name="Hildebrand F."/>
            <person name="Pallen M.J."/>
        </authorList>
    </citation>
    <scope>NUCLEOTIDE SEQUENCE</scope>
    <source>
        <strain evidence="7">35461</strain>
    </source>
</reference>
<evidence type="ECO:0000256" key="1">
    <source>
        <dbReference type="ARBA" id="ARBA00004141"/>
    </source>
</evidence>
<dbReference type="AlphaFoldDB" id="A0A9D1NNC4"/>
<dbReference type="InterPro" id="IPR006214">
    <property type="entry name" value="Bax_inhibitor_1-related"/>
</dbReference>
<comment type="caution">
    <text evidence="7">The sequence shown here is derived from an EMBL/GenBank/DDBJ whole genome shotgun (WGS) entry which is preliminary data.</text>
</comment>
<feature type="transmembrane region" description="Helical" evidence="6">
    <location>
        <begin position="117"/>
        <end position="136"/>
    </location>
</feature>
<dbReference type="PANTHER" id="PTHR23291">
    <property type="entry name" value="BAX INHIBITOR-RELATED"/>
    <property type="match status" value="1"/>
</dbReference>
<protein>
    <submittedName>
        <fullName evidence="7">Bax inhibitor-1/YccA family protein</fullName>
    </submittedName>
</protein>
<sequence>MKPMMDPDALAMRSEARAVGVNRVYNFIYGWMAAGLAVSGLVAWMVANAVATGSFQLSSGTLIVCLVAEIALVFALSFAIHKLAPMAAAALFMVYAALNGVTLSILLLVYDIGTIQTAFFATAGTFAAMAVFGTVTKRDLSTLGRVCMMAVIGLIVASLVNVFMRNTGLQAVICYVGVAAFVGLTAYDAQKVRELADAADRLDAPTVARLGILGALQLYLDFINLFIYLVQILGRSRE</sequence>
<comment type="subcellular location">
    <subcellularLocation>
        <location evidence="1">Membrane</location>
        <topology evidence="1">Multi-pass membrane protein</topology>
    </subcellularLocation>
</comment>
<evidence type="ECO:0000256" key="5">
    <source>
        <dbReference type="ARBA" id="ARBA00023136"/>
    </source>
</evidence>
<accession>A0A9D1NNC4</accession>
<evidence type="ECO:0000313" key="7">
    <source>
        <dbReference type="EMBL" id="HIV09874.1"/>
    </source>
</evidence>
<evidence type="ECO:0000256" key="2">
    <source>
        <dbReference type="ARBA" id="ARBA00010350"/>
    </source>
</evidence>
<proteinExistence type="inferred from homology"/>
<evidence type="ECO:0000256" key="3">
    <source>
        <dbReference type="ARBA" id="ARBA00022692"/>
    </source>
</evidence>
<dbReference type="Proteomes" id="UP000886845">
    <property type="component" value="Unassembled WGS sequence"/>
</dbReference>
<feature type="transmembrane region" description="Helical" evidence="6">
    <location>
        <begin position="142"/>
        <end position="162"/>
    </location>
</feature>
<organism evidence="7 8">
    <name type="scientific">Candidatus Spyradenecus faecavium</name>
    <dbReference type="NCBI Taxonomy" id="2840947"/>
    <lineage>
        <taxon>Bacteria</taxon>
        <taxon>Pseudomonadati</taxon>
        <taxon>Lentisphaerota</taxon>
        <taxon>Lentisphaeria</taxon>
        <taxon>Lentisphaerales</taxon>
        <taxon>Lentisphaeraceae</taxon>
        <taxon>Lentisphaeraceae incertae sedis</taxon>
        <taxon>Candidatus Spyradenecus</taxon>
    </lineage>
</organism>
<keyword evidence="5 6" id="KW-0472">Membrane</keyword>
<name>A0A9D1NNC4_9BACT</name>
<comment type="similarity">
    <text evidence="2 6">Belongs to the BI1 family.</text>
</comment>
<feature type="transmembrane region" description="Helical" evidence="6">
    <location>
        <begin position="28"/>
        <end position="47"/>
    </location>
</feature>
<keyword evidence="4 6" id="KW-1133">Transmembrane helix</keyword>
<feature type="transmembrane region" description="Helical" evidence="6">
    <location>
        <begin position="59"/>
        <end position="80"/>
    </location>
</feature>
<dbReference type="EMBL" id="DVOR01000229">
    <property type="protein sequence ID" value="HIV09874.1"/>
    <property type="molecule type" value="Genomic_DNA"/>
</dbReference>
<keyword evidence="3 6" id="KW-0812">Transmembrane</keyword>
<reference evidence="7" key="1">
    <citation type="submission" date="2020-10" db="EMBL/GenBank/DDBJ databases">
        <authorList>
            <person name="Gilroy R."/>
        </authorList>
    </citation>
    <scope>NUCLEOTIDE SEQUENCE</scope>
    <source>
        <strain evidence="7">35461</strain>
    </source>
</reference>
<dbReference type="Pfam" id="PF01027">
    <property type="entry name" value="Bax1-I"/>
    <property type="match status" value="1"/>
</dbReference>
<evidence type="ECO:0000256" key="4">
    <source>
        <dbReference type="ARBA" id="ARBA00022989"/>
    </source>
</evidence>
<feature type="transmembrane region" description="Helical" evidence="6">
    <location>
        <begin position="207"/>
        <end position="230"/>
    </location>
</feature>
<dbReference type="PANTHER" id="PTHR23291:SF50">
    <property type="entry name" value="PROTEIN LIFEGUARD 4"/>
    <property type="match status" value="1"/>
</dbReference>
<gene>
    <name evidence="7" type="ORF">IAC79_07160</name>
</gene>
<evidence type="ECO:0000313" key="8">
    <source>
        <dbReference type="Proteomes" id="UP000886845"/>
    </source>
</evidence>
<dbReference type="CDD" id="cd10432">
    <property type="entry name" value="BI-1-like_bacterial"/>
    <property type="match status" value="1"/>
</dbReference>
<feature type="transmembrane region" description="Helical" evidence="6">
    <location>
        <begin position="86"/>
        <end position="110"/>
    </location>
</feature>
<dbReference type="GO" id="GO:0005886">
    <property type="term" value="C:plasma membrane"/>
    <property type="evidence" value="ECO:0007669"/>
    <property type="project" value="TreeGrafter"/>
</dbReference>
<evidence type="ECO:0000256" key="6">
    <source>
        <dbReference type="RuleBase" id="RU004379"/>
    </source>
</evidence>